<feature type="transmembrane region" description="Helical" evidence="2">
    <location>
        <begin position="252"/>
        <end position="274"/>
    </location>
</feature>
<proteinExistence type="predicted"/>
<keyword evidence="2" id="KW-0812">Transmembrane</keyword>
<feature type="region of interest" description="Disordered" evidence="1">
    <location>
        <begin position="150"/>
        <end position="239"/>
    </location>
</feature>
<keyword evidence="3" id="KW-0732">Signal</keyword>
<feature type="signal peptide" evidence="3">
    <location>
        <begin position="1"/>
        <end position="25"/>
    </location>
</feature>
<dbReference type="EMBL" id="JARUHM010000015">
    <property type="protein sequence ID" value="MDT9411920.1"/>
    <property type="molecule type" value="Genomic_DNA"/>
</dbReference>
<evidence type="ECO:0008006" key="6">
    <source>
        <dbReference type="Google" id="ProtNLM"/>
    </source>
</evidence>
<evidence type="ECO:0000313" key="5">
    <source>
        <dbReference type="Proteomes" id="UP001265983"/>
    </source>
</evidence>
<evidence type="ECO:0000313" key="4">
    <source>
        <dbReference type="EMBL" id="MDT9411920.1"/>
    </source>
</evidence>
<feature type="compositionally biased region" description="Basic and acidic residues" evidence="1">
    <location>
        <begin position="192"/>
        <end position="206"/>
    </location>
</feature>
<feature type="chain" id="PRO_5045685959" description="Cell surface protein" evidence="3">
    <location>
        <begin position="26"/>
        <end position="284"/>
    </location>
</feature>
<dbReference type="RefSeq" id="WP_315644632.1">
    <property type="nucleotide sequence ID" value="NZ_JARUHM010000015.1"/>
</dbReference>
<evidence type="ECO:0000256" key="1">
    <source>
        <dbReference type="SAM" id="MobiDB-lite"/>
    </source>
</evidence>
<evidence type="ECO:0000256" key="3">
    <source>
        <dbReference type="SAM" id="SignalP"/>
    </source>
</evidence>
<evidence type="ECO:0000256" key="2">
    <source>
        <dbReference type="SAM" id="Phobius"/>
    </source>
</evidence>
<dbReference type="Proteomes" id="UP001265983">
    <property type="component" value="Unassembled WGS sequence"/>
</dbReference>
<reference evidence="4 5" key="1">
    <citation type="submission" date="2023-03" db="EMBL/GenBank/DDBJ databases">
        <title>Whole genome sequence of the first Corynebacterium rouxii strains isolated in Brazil: a recent member of Corynebacterium diphtheriae complex.</title>
        <authorList>
            <person name="Vieira V."/>
            <person name="Ramos J.N."/>
            <person name="Araujo M.R.B."/>
            <person name="Baio P.V."/>
            <person name="Sant'Anna L.O."/>
            <person name="Veras J.F.C."/>
            <person name="Vieira E.M.D."/>
            <person name="Sousa M.A.B."/>
            <person name="Camargo C.H."/>
            <person name="Sacchi C.T."/>
            <person name="Campos K.R."/>
            <person name="Santos M.B.N."/>
            <person name="Bokermann S."/>
            <person name="Alvim L.B."/>
            <person name="Santos L.S."/>
            <person name="Mattos-Guaraldi A.L."/>
        </authorList>
    </citation>
    <scope>NUCLEOTIDE SEQUENCE [LARGE SCALE GENOMIC DNA]</scope>
    <source>
        <strain evidence="4 5">70862</strain>
    </source>
</reference>
<name>A0ABU3PR44_9CORY</name>
<sequence length="284" mass="30055">MNAHKYSRVAIVLGCAIATATAGFAVPVQAVEKKNLVVDANSKKNYQVSYPHSVRLTRGEGRLLVNGGGPVPEGYSAKISTERYPVSTQDDGKGVTVEVNPQTGYLDIKVSSSAVLGKHDFYIDVYNGPYVVSTLGQKITVEVMSADGSGKELAHSNQSQNKAESKKHESTSRPNGSDSEKGSRSVVSKGTEGVKDQVKTEDHVKVEAPAQKVEPEKKDVTEVPASAEQANVSTPEVTKVTKTENKKNLPSWLLPVVGVAAGLIALVAGFFAGGPLRALLGLSR</sequence>
<accession>A0ABU3PR44</accession>
<gene>
    <name evidence="4" type="ORF">P8T80_11180</name>
</gene>
<keyword evidence="5" id="KW-1185">Reference proteome</keyword>
<organism evidence="4 5">
    <name type="scientific">Corynebacterium rouxii</name>
    <dbReference type="NCBI Taxonomy" id="2719119"/>
    <lineage>
        <taxon>Bacteria</taxon>
        <taxon>Bacillati</taxon>
        <taxon>Actinomycetota</taxon>
        <taxon>Actinomycetes</taxon>
        <taxon>Mycobacteriales</taxon>
        <taxon>Corynebacteriaceae</taxon>
        <taxon>Corynebacterium</taxon>
    </lineage>
</organism>
<protein>
    <recommendedName>
        <fullName evidence="6">Cell surface protein</fullName>
    </recommendedName>
</protein>
<comment type="caution">
    <text evidence="4">The sequence shown here is derived from an EMBL/GenBank/DDBJ whole genome shotgun (WGS) entry which is preliminary data.</text>
</comment>
<keyword evidence="2" id="KW-1133">Transmembrane helix</keyword>
<keyword evidence="2" id="KW-0472">Membrane</keyword>